<dbReference type="OrthoDB" id="18571at10239"/>
<accession>A0A2U9QHT8</accession>
<dbReference type="Pfam" id="PF00059">
    <property type="entry name" value="Lectin_C"/>
    <property type="match status" value="1"/>
</dbReference>
<dbReference type="GeneID" id="36841121"/>
<keyword evidence="2" id="KW-0430">Lectin</keyword>
<dbReference type="Proteomes" id="UP000249273">
    <property type="component" value="Segment"/>
</dbReference>
<dbReference type="GO" id="GO:0030246">
    <property type="term" value="F:carbohydrate binding"/>
    <property type="evidence" value="ECO:0007669"/>
    <property type="project" value="UniProtKB-KW"/>
</dbReference>
<dbReference type="SUPFAM" id="SSF56436">
    <property type="entry name" value="C-type lectin-like"/>
    <property type="match status" value="1"/>
</dbReference>
<evidence type="ECO:0000313" key="3">
    <source>
        <dbReference type="Proteomes" id="UP000249273"/>
    </source>
</evidence>
<protein>
    <submittedName>
        <fullName evidence="2">C-type lectin-like IEV/EEV glycoprotein</fullName>
    </submittedName>
</protein>
<dbReference type="EMBL" id="MH427217">
    <property type="protein sequence ID" value="AWU47169.1"/>
    <property type="molecule type" value="Genomic_DNA"/>
</dbReference>
<gene>
    <name evidence="2" type="primary">SOPV-ELK-124</name>
</gene>
<dbReference type="InterPro" id="IPR016186">
    <property type="entry name" value="C-type_lectin-like/link_sf"/>
</dbReference>
<dbReference type="InterPro" id="IPR001304">
    <property type="entry name" value="C-type_lectin-like"/>
</dbReference>
<evidence type="ECO:0000313" key="2">
    <source>
        <dbReference type="EMBL" id="AWU47169.1"/>
    </source>
</evidence>
<proteinExistence type="predicted"/>
<dbReference type="KEGG" id="vg:36841121"/>
<organism evidence="2">
    <name type="scientific">Sea otter poxvirus</name>
    <dbReference type="NCBI Taxonomy" id="1416741"/>
    <lineage>
        <taxon>Viruses</taxon>
        <taxon>Varidnaviria</taxon>
        <taxon>Bamfordvirae</taxon>
        <taxon>Nucleocytoviricota</taxon>
        <taxon>Pokkesviricetes</taxon>
        <taxon>Chitovirales</taxon>
        <taxon>Poxviridae</taxon>
        <taxon>Chordopoxvirinae</taxon>
        <taxon>Mustelpoxvirus</taxon>
        <taxon>Mustelpoxvirus seaotterpox</taxon>
        <taxon>Sea otterpox virus</taxon>
    </lineage>
</organism>
<sequence>MVALSFNRQSKQRLKKCVNPVAACVTLVSVLSSVGAIIKYTDLLIKEACDQHWVSVDGLCYYNTYMDGNNTDARDICKKYNADIFTLLSKHYAYALYMLNLGSETVWIDTYKISTAVDADNILQVIKTATTDKTDKTNINDCATIKNIAVSSYPCNSTAKIVCIKSFS</sequence>
<dbReference type="RefSeq" id="YP_009480662.1">
    <property type="nucleotide sequence ID" value="NC_037656.1"/>
</dbReference>
<dbReference type="InterPro" id="IPR016187">
    <property type="entry name" value="CTDL_fold"/>
</dbReference>
<reference evidence="2" key="1">
    <citation type="submission" date="2018-05" db="EMBL/GenBank/DDBJ databases">
        <title>Complete Genome Sequence of a Novel Sea Otter Poxvirus.</title>
        <authorList>
            <person name="Jacob J.M."/>
            <person name="Subramaniam K."/>
            <person name="Tu S.-L."/>
            <person name="Nielsen O."/>
            <person name="Tuomi P.A."/>
            <person name="Upton C."/>
            <person name="Waltzek T.B."/>
        </authorList>
    </citation>
    <scope>NUCLEOTIDE SEQUENCE [LARGE SCALE GENOMIC DNA]</scope>
    <source>
        <strain evidence="2">ELK</strain>
    </source>
</reference>
<evidence type="ECO:0000259" key="1">
    <source>
        <dbReference type="Pfam" id="PF00059"/>
    </source>
</evidence>
<dbReference type="Gene3D" id="3.10.100.10">
    <property type="entry name" value="Mannose-Binding Protein A, subunit A"/>
    <property type="match status" value="1"/>
</dbReference>
<feature type="domain" description="C-type lectin" evidence="1">
    <location>
        <begin position="71"/>
        <end position="163"/>
    </location>
</feature>
<keyword evidence="3" id="KW-1185">Reference proteome</keyword>
<name>A0A2U9QHT8_9POXV</name>